<dbReference type="STRING" id="1227493.C483_09634"/>
<proteinExistence type="predicted"/>
<feature type="compositionally biased region" description="Low complexity" evidence="1">
    <location>
        <begin position="48"/>
        <end position="60"/>
    </location>
</feature>
<protein>
    <recommendedName>
        <fullName evidence="3">DUF7344 domain-containing protein</fullName>
    </recommendedName>
</protein>
<evidence type="ECO:0000256" key="1">
    <source>
        <dbReference type="SAM" id="MobiDB-lite"/>
    </source>
</evidence>
<sequence>MPPQSGSTVEHVSDSSTEQTHSSQSTATGSGQATDIDTGHRPDESGESASTSVPASASASTNNQQTSTADTSVQGDAATHDQSLDQGTIFDLLSNHRRRYVIHYCKQEDRPVELGELAEQVAAWELDTEIEALTSAERKRIYTSLQQTHLPTLERAGMVRFDDRTIELTEEASTLEIYLDIVPGDSVPWGLYYSGLSGIATVVMAGLWLDLLPTETVSVLGWSTLVVALFVGSAVVHVAQNRRMRLGDVEHPP</sequence>
<organism evidence="4 5">
    <name type="scientific">Natrialba hulunbeirensis JCM 10989</name>
    <dbReference type="NCBI Taxonomy" id="1227493"/>
    <lineage>
        <taxon>Archaea</taxon>
        <taxon>Methanobacteriati</taxon>
        <taxon>Methanobacteriota</taxon>
        <taxon>Stenosarchaea group</taxon>
        <taxon>Halobacteria</taxon>
        <taxon>Halobacteriales</taxon>
        <taxon>Natrialbaceae</taxon>
        <taxon>Natrialba</taxon>
    </lineage>
</organism>
<feature type="compositionally biased region" description="Polar residues" evidence="1">
    <location>
        <begin position="61"/>
        <end position="77"/>
    </location>
</feature>
<evidence type="ECO:0000313" key="4">
    <source>
        <dbReference type="EMBL" id="ELY91790.1"/>
    </source>
</evidence>
<evidence type="ECO:0000259" key="3">
    <source>
        <dbReference type="Pfam" id="PF24035"/>
    </source>
</evidence>
<feature type="region of interest" description="Disordered" evidence="1">
    <location>
        <begin position="1"/>
        <end position="80"/>
    </location>
</feature>
<feature type="compositionally biased region" description="Polar residues" evidence="1">
    <location>
        <begin position="1"/>
        <end position="10"/>
    </location>
</feature>
<dbReference type="OrthoDB" id="331021at2157"/>
<dbReference type="Pfam" id="PF24035">
    <property type="entry name" value="DUF7344"/>
    <property type="match status" value="1"/>
</dbReference>
<keyword evidence="2" id="KW-1133">Transmembrane helix</keyword>
<accession>L9ZZ44</accession>
<name>L9ZZ44_9EURY</name>
<evidence type="ECO:0000313" key="5">
    <source>
        <dbReference type="Proteomes" id="UP000011519"/>
    </source>
</evidence>
<feature type="domain" description="DUF7344" evidence="3">
    <location>
        <begin position="90"/>
        <end position="165"/>
    </location>
</feature>
<keyword evidence="2" id="KW-0812">Transmembrane</keyword>
<gene>
    <name evidence="4" type="ORF">C483_09634</name>
</gene>
<feature type="transmembrane region" description="Helical" evidence="2">
    <location>
        <begin position="220"/>
        <end position="239"/>
    </location>
</feature>
<comment type="caution">
    <text evidence="4">The sequence shown here is derived from an EMBL/GenBank/DDBJ whole genome shotgun (WGS) entry which is preliminary data.</text>
</comment>
<dbReference type="EMBL" id="AOIM01000026">
    <property type="protein sequence ID" value="ELY91790.1"/>
    <property type="molecule type" value="Genomic_DNA"/>
</dbReference>
<dbReference type="InterPro" id="IPR055768">
    <property type="entry name" value="DUF7344"/>
</dbReference>
<dbReference type="PATRIC" id="fig|1227493.4.peg.1913"/>
<keyword evidence="5" id="KW-1185">Reference proteome</keyword>
<dbReference type="Proteomes" id="UP000011519">
    <property type="component" value="Unassembled WGS sequence"/>
</dbReference>
<evidence type="ECO:0000256" key="2">
    <source>
        <dbReference type="SAM" id="Phobius"/>
    </source>
</evidence>
<dbReference type="AlphaFoldDB" id="L9ZZ44"/>
<reference evidence="4 5" key="1">
    <citation type="journal article" date="2014" name="PLoS Genet.">
        <title>Phylogenetically driven sequencing of extremely halophilic archaea reveals strategies for static and dynamic osmo-response.</title>
        <authorList>
            <person name="Becker E.A."/>
            <person name="Seitzer P.M."/>
            <person name="Tritt A."/>
            <person name="Larsen D."/>
            <person name="Krusor M."/>
            <person name="Yao A.I."/>
            <person name="Wu D."/>
            <person name="Madern D."/>
            <person name="Eisen J.A."/>
            <person name="Darling A.E."/>
            <person name="Facciotti M.T."/>
        </authorList>
    </citation>
    <scope>NUCLEOTIDE SEQUENCE [LARGE SCALE GENOMIC DNA]</scope>
    <source>
        <strain evidence="4 5">JCM 10989</strain>
    </source>
</reference>
<feature type="compositionally biased region" description="Low complexity" evidence="1">
    <location>
        <begin position="14"/>
        <end position="28"/>
    </location>
</feature>
<keyword evidence="2" id="KW-0472">Membrane</keyword>
<feature type="transmembrane region" description="Helical" evidence="2">
    <location>
        <begin position="189"/>
        <end position="208"/>
    </location>
</feature>